<protein>
    <submittedName>
        <fullName evidence="1">Uncharacterized protein</fullName>
    </submittedName>
</protein>
<dbReference type="Proteomes" id="UP000015106">
    <property type="component" value="Chromosome 1"/>
</dbReference>
<reference evidence="2" key="1">
    <citation type="journal article" date="2013" name="Nature">
        <title>Draft genome of the wheat A-genome progenitor Triticum urartu.</title>
        <authorList>
            <person name="Ling H.Q."/>
            <person name="Zhao S."/>
            <person name="Liu D."/>
            <person name="Wang J."/>
            <person name="Sun H."/>
            <person name="Zhang C."/>
            <person name="Fan H."/>
            <person name="Li D."/>
            <person name="Dong L."/>
            <person name="Tao Y."/>
            <person name="Gao C."/>
            <person name="Wu H."/>
            <person name="Li Y."/>
            <person name="Cui Y."/>
            <person name="Guo X."/>
            <person name="Zheng S."/>
            <person name="Wang B."/>
            <person name="Yu K."/>
            <person name="Liang Q."/>
            <person name="Yang W."/>
            <person name="Lou X."/>
            <person name="Chen J."/>
            <person name="Feng M."/>
            <person name="Jian J."/>
            <person name="Zhang X."/>
            <person name="Luo G."/>
            <person name="Jiang Y."/>
            <person name="Liu J."/>
            <person name="Wang Z."/>
            <person name="Sha Y."/>
            <person name="Zhang B."/>
            <person name="Wu H."/>
            <person name="Tang D."/>
            <person name="Shen Q."/>
            <person name="Xue P."/>
            <person name="Zou S."/>
            <person name="Wang X."/>
            <person name="Liu X."/>
            <person name="Wang F."/>
            <person name="Yang Y."/>
            <person name="An X."/>
            <person name="Dong Z."/>
            <person name="Zhang K."/>
            <person name="Zhang X."/>
            <person name="Luo M.C."/>
            <person name="Dvorak J."/>
            <person name="Tong Y."/>
            <person name="Wang J."/>
            <person name="Yang H."/>
            <person name="Li Z."/>
            <person name="Wang D."/>
            <person name="Zhang A."/>
            <person name="Wang J."/>
        </authorList>
    </citation>
    <scope>NUCLEOTIDE SEQUENCE</scope>
    <source>
        <strain evidence="2">cv. G1812</strain>
    </source>
</reference>
<dbReference type="EnsemblPlants" id="TuG1812G0100000716.01.T01">
    <property type="protein sequence ID" value="TuG1812G0100000716.01.T01"/>
    <property type="gene ID" value="TuG1812G0100000716.01"/>
</dbReference>
<organism evidence="1 2">
    <name type="scientific">Triticum urartu</name>
    <name type="common">Red wild einkorn</name>
    <name type="synonym">Crithodium urartu</name>
    <dbReference type="NCBI Taxonomy" id="4572"/>
    <lineage>
        <taxon>Eukaryota</taxon>
        <taxon>Viridiplantae</taxon>
        <taxon>Streptophyta</taxon>
        <taxon>Embryophyta</taxon>
        <taxon>Tracheophyta</taxon>
        <taxon>Spermatophyta</taxon>
        <taxon>Magnoliopsida</taxon>
        <taxon>Liliopsida</taxon>
        <taxon>Poales</taxon>
        <taxon>Poaceae</taxon>
        <taxon>BOP clade</taxon>
        <taxon>Pooideae</taxon>
        <taxon>Triticodae</taxon>
        <taxon>Triticeae</taxon>
        <taxon>Triticinae</taxon>
        <taxon>Triticum</taxon>
    </lineage>
</organism>
<evidence type="ECO:0000313" key="2">
    <source>
        <dbReference type="Proteomes" id="UP000015106"/>
    </source>
</evidence>
<dbReference type="AlphaFoldDB" id="A0A8R7NW28"/>
<sequence>MKPKGRGCKLPGRLGAWQVALEKAAVGTLVVAPQTQGRAAPRTAALWHGRLRRPLLWRWFSQLPPFSPRSASEALILWCCSIRNWLPDVCQCRTVVFTGLHPVCGSYWSHIPLFVVSKTIRHE</sequence>
<reference evidence="1" key="3">
    <citation type="submission" date="2022-06" db="UniProtKB">
        <authorList>
            <consortium name="EnsemblPlants"/>
        </authorList>
    </citation>
    <scope>IDENTIFICATION</scope>
</reference>
<gene>
    <name evidence="1" type="primary">LOC125545366</name>
</gene>
<name>A0A8R7NW28_TRIUA</name>
<dbReference type="Gramene" id="TuG1812G0100000716.01.T01">
    <property type="protein sequence ID" value="TuG1812G0100000716.01.T01"/>
    <property type="gene ID" value="TuG1812G0100000716.01"/>
</dbReference>
<keyword evidence="2" id="KW-1185">Reference proteome</keyword>
<accession>A0A8R7NW28</accession>
<reference evidence="1" key="2">
    <citation type="submission" date="2018-03" db="EMBL/GenBank/DDBJ databases">
        <title>The Triticum urartu genome reveals the dynamic nature of wheat genome evolution.</title>
        <authorList>
            <person name="Ling H."/>
            <person name="Ma B."/>
            <person name="Shi X."/>
            <person name="Liu H."/>
            <person name="Dong L."/>
            <person name="Sun H."/>
            <person name="Cao Y."/>
            <person name="Gao Q."/>
            <person name="Zheng S."/>
            <person name="Li Y."/>
            <person name="Yu Y."/>
            <person name="Du H."/>
            <person name="Qi M."/>
            <person name="Li Y."/>
            <person name="Yu H."/>
            <person name="Cui Y."/>
            <person name="Wang N."/>
            <person name="Chen C."/>
            <person name="Wu H."/>
            <person name="Zhao Y."/>
            <person name="Zhang J."/>
            <person name="Li Y."/>
            <person name="Zhou W."/>
            <person name="Zhang B."/>
            <person name="Hu W."/>
            <person name="Eijk M."/>
            <person name="Tang J."/>
            <person name="Witsenboer H."/>
            <person name="Zhao S."/>
            <person name="Li Z."/>
            <person name="Zhang A."/>
            <person name="Wang D."/>
            <person name="Liang C."/>
        </authorList>
    </citation>
    <scope>NUCLEOTIDE SEQUENCE [LARGE SCALE GENOMIC DNA]</scope>
    <source>
        <strain evidence="1">cv. G1812</strain>
    </source>
</reference>
<evidence type="ECO:0000313" key="1">
    <source>
        <dbReference type="EnsemblPlants" id="TuG1812G0100000716.01.T01"/>
    </source>
</evidence>
<proteinExistence type="predicted"/>